<dbReference type="AlphaFoldDB" id="A0A419QYN1"/>
<organism evidence="1 2">
    <name type="scientific">Tsuneonella suprasediminis</name>
    <dbReference type="NCBI Taxonomy" id="2306996"/>
    <lineage>
        <taxon>Bacteria</taxon>
        <taxon>Pseudomonadati</taxon>
        <taxon>Pseudomonadota</taxon>
        <taxon>Alphaproteobacteria</taxon>
        <taxon>Sphingomonadales</taxon>
        <taxon>Erythrobacteraceae</taxon>
        <taxon>Tsuneonella</taxon>
    </lineage>
</organism>
<dbReference type="InterPro" id="IPR021508">
    <property type="entry name" value="Gp17-like"/>
</dbReference>
<dbReference type="InterPro" id="IPR053745">
    <property type="entry name" value="Viral_Tail_Comp_sf"/>
</dbReference>
<proteinExistence type="predicted"/>
<dbReference type="Pfam" id="PF11367">
    <property type="entry name" value="Tail_completion_gp17"/>
    <property type="match status" value="1"/>
</dbReference>
<keyword evidence="2" id="KW-1185">Reference proteome</keyword>
<accession>A0A419QYN1</accession>
<comment type="caution">
    <text evidence="1">The sequence shown here is derived from an EMBL/GenBank/DDBJ whole genome shotgun (WGS) entry which is preliminary data.</text>
</comment>
<dbReference type="Gene3D" id="3.30.2000.30">
    <property type="match status" value="1"/>
</dbReference>
<dbReference type="EMBL" id="RAHJ01000022">
    <property type="protein sequence ID" value="RJX65668.1"/>
    <property type="molecule type" value="Genomic_DNA"/>
</dbReference>
<dbReference type="Proteomes" id="UP000284322">
    <property type="component" value="Unassembled WGS sequence"/>
</dbReference>
<evidence type="ECO:0000313" key="2">
    <source>
        <dbReference type="Proteomes" id="UP000284322"/>
    </source>
</evidence>
<gene>
    <name evidence="1" type="ORF">D6858_15335</name>
</gene>
<dbReference type="OrthoDB" id="7450850at2"/>
<dbReference type="RefSeq" id="WP_120112629.1">
    <property type="nucleotide sequence ID" value="NZ_RAHJ01000022.1"/>
</dbReference>
<protein>
    <submittedName>
        <fullName evidence="1">DUF3168 domain-containing protein</fullName>
    </submittedName>
</protein>
<evidence type="ECO:0000313" key="1">
    <source>
        <dbReference type="EMBL" id="RJX65668.1"/>
    </source>
</evidence>
<sequence>MEIALRAALLRWLRNGPAPLDQLTAVEEEAPARATAPWLAIAASASTDWSTKDRAGREIRLAVELHLRGSEPESDAALVRAVAARIEDLPRQHSGFHLTTVRFLRARSERRSHNQRATLIEYRIRCLQQ</sequence>
<reference evidence="1 2" key="1">
    <citation type="submission" date="2018-09" db="EMBL/GenBank/DDBJ databases">
        <title>Altererythrobacter sp.Ery1 and Ery12, the genome sequencing of novel strains in genus Alterythrobacter.</title>
        <authorList>
            <person name="Cheng H."/>
            <person name="Wu Y.-H."/>
            <person name="Fang C."/>
            <person name="Xu X.-W."/>
        </authorList>
    </citation>
    <scope>NUCLEOTIDE SEQUENCE [LARGE SCALE GENOMIC DNA]</scope>
    <source>
        <strain evidence="1 2">Ery12</strain>
    </source>
</reference>
<name>A0A419QYN1_9SPHN</name>